<dbReference type="EMBL" id="GL870882">
    <property type="protein sequence ID" value="EIJ87475.1"/>
    <property type="molecule type" value="Genomic_DNA"/>
</dbReference>
<evidence type="ECO:0000259" key="4">
    <source>
        <dbReference type="SMART" id="SM00968"/>
    </source>
</evidence>
<organism evidence="5 6">
    <name type="scientific">Nematocida parisii (strain ERTm3)</name>
    <name type="common">Nematode killer fungus</name>
    <dbReference type="NCBI Taxonomy" id="935791"/>
    <lineage>
        <taxon>Eukaryota</taxon>
        <taxon>Fungi</taxon>
        <taxon>Fungi incertae sedis</taxon>
        <taxon>Microsporidia</taxon>
        <taxon>Nematocida</taxon>
    </lineage>
</organism>
<dbReference type="InterPro" id="IPR027417">
    <property type="entry name" value="P-loop_NTPase"/>
</dbReference>
<dbReference type="OMA" id="ECAGTTI"/>
<feature type="domain" description="SMC hinge" evidence="4">
    <location>
        <begin position="489"/>
        <end position="606"/>
    </location>
</feature>
<dbReference type="Pfam" id="PF02463">
    <property type="entry name" value="SMC_N"/>
    <property type="match status" value="1"/>
</dbReference>
<dbReference type="GO" id="GO:0051276">
    <property type="term" value="P:chromosome organization"/>
    <property type="evidence" value="ECO:0007669"/>
    <property type="project" value="InterPro"/>
</dbReference>
<dbReference type="AlphaFoldDB" id="I3EE28"/>
<accession>I3EE28</accession>
<dbReference type="Gene3D" id="1.20.1060.20">
    <property type="match status" value="1"/>
</dbReference>
<feature type="compositionally biased region" description="Basic and acidic residues" evidence="3">
    <location>
        <begin position="408"/>
        <end position="422"/>
    </location>
</feature>
<dbReference type="GO" id="GO:0005694">
    <property type="term" value="C:chromosome"/>
    <property type="evidence" value="ECO:0007669"/>
    <property type="project" value="InterPro"/>
</dbReference>
<dbReference type="GO" id="GO:0005524">
    <property type="term" value="F:ATP binding"/>
    <property type="evidence" value="ECO:0007669"/>
    <property type="project" value="InterPro"/>
</dbReference>
<dbReference type="PANTHER" id="PTHR43977">
    <property type="entry name" value="STRUCTURAL MAINTENANCE OF CHROMOSOMES PROTEIN 3"/>
    <property type="match status" value="1"/>
</dbReference>
<dbReference type="Proteomes" id="UP000002872">
    <property type="component" value="Unassembled WGS sequence"/>
</dbReference>
<feature type="compositionally biased region" description="Basic and acidic residues" evidence="3">
    <location>
        <begin position="361"/>
        <end position="401"/>
    </location>
</feature>
<feature type="region of interest" description="Disordered" evidence="3">
    <location>
        <begin position="354"/>
        <end position="423"/>
    </location>
</feature>
<name>I3EE28_NEMP3</name>
<dbReference type="VEuPathDB" id="MicrosporidiaDB:NEQG_02356"/>
<keyword evidence="6" id="KW-1185">Reference proteome</keyword>
<dbReference type="FunCoup" id="I3EE28">
    <property type="interactions" value="253"/>
</dbReference>
<keyword evidence="1 2" id="KW-0175">Coiled coil</keyword>
<dbReference type="InterPro" id="IPR003395">
    <property type="entry name" value="RecF/RecN/SMC_N"/>
</dbReference>
<evidence type="ECO:0000256" key="1">
    <source>
        <dbReference type="ARBA" id="ARBA00023054"/>
    </source>
</evidence>
<proteinExistence type="predicted"/>
<evidence type="ECO:0000313" key="6">
    <source>
        <dbReference type="Proteomes" id="UP000002872"/>
    </source>
</evidence>
<dbReference type="InParanoid" id="I3EE28"/>
<dbReference type="OrthoDB" id="10255539at2759"/>
<dbReference type="Gene3D" id="3.30.70.1620">
    <property type="match status" value="1"/>
</dbReference>
<reference evidence="5" key="1">
    <citation type="submission" date="2011-01" db="EMBL/GenBank/DDBJ databases">
        <title>The Genome Sequence of Nematocida parisii strain ERTm3.</title>
        <authorList>
            <consortium name="The Broad Institute Genome Sequencing Platform"/>
            <consortium name="The Broad Institute Genome Sequencing Center for Infectious Disease"/>
            <person name="Cuomo C."/>
            <person name="Troemel E."/>
            <person name="Young S.K."/>
            <person name="Zeng Q."/>
            <person name="Gargeya S."/>
            <person name="Fitzgerald M."/>
            <person name="Haas B."/>
            <person name="Abouelleil A."/>
            <person name="Alvarado L."/>
            <person name="Arachchi H.M."/>
            <person name="Berlin A."/>
            <person name="Chapman S.B."/>
            <person name="Gearin G."/>
            <person name="Goldberg J."/>
            <person name="Griggs A."/>
            <person name="Gujja S."/>
            <person name="Hansen M."/>
            <person name="Heiman D."/>
            <person name="Howarth C."/>
            <person name="Larimer J."/>
            <person name="Lui A."/>
            <person name="MacDonald P.J.P."/>
            <person name="McCowen C."/>
            <person name="Montmayeur A."/>
            <person name="Murphy C."/>
            <person name="Neiman D."/>
            <person name="Pearson M."/>
            <person name="Priest M."/>
            <person name="Roberts A."/>
            <person name="Saif S."/>
            <person name="Shea T."/>
            <person name="Sisk P."/>
            <person name="Stolte C."/>
            <person name="Sykes S."/>
            <person name="Wortman J."/>
            <person name="Nusbaum C."/>
            <person name="Birren B."/>
        </authorList>
    </citation>
    <scope>NUCLEOTIDE SEQUENCE</scope>
    <source>
        <strain evidence="5">ERTm3</strain>
    </source>
</reference>
<dbReference type="SUPFAM" id="SSF52540">
    <property type="entry name" value="P-loop containing nucleoside triphosphate hydrolases"/>
    <property type="match status" value="1"/>
</dbReference>
<dbReference type="Gene3D" id="3.40.50.300">
    <property type="entry name" value="P-loop containing nucleotide triphosphate hydrolases"/>
    <property type="match status" value="1"/>
</dbReference>
<dbReference type="GO" id="GO:0007059">
    <property type="term" value="P:chromosome segregation"/>
    <property type="evidence" value="ECO:0007669"/>
    <property type="project" value="UniProtKB-ARBA"/>
</dbReference>
<dbReference type="SUPFAM" id="SSF75553">
    <property type="entry name" value="Smc hinge domain"/>
    <property type="match status" value="1"/>
</dbReference>
<gene>
    <name evidence="5" type="ORF">NEQG_02356</name>
</gene>
<dbReference type="Pfam" id="PF06470">
    <property type="entry name" value="SMC_hinge"/>
    <property type="match status" value="1"/>
</dbReference>
<feature type="coiled-coil region" evidence="2">
    <location>
        <begin position="221"/>
        <end position="351"/>
    </location>
</feature>
<evidence type="ECO:0000256" key="3">
    <source>
        <dbReference type="SAM" id="MobiDB-lite"/>
    </source>
</evidence>
<protein>
    <recommendedName>
        <fullName evidence="4">SMC hinge domain-containing protein</fullName>
    </recommendedName>
</protein>
<dbReference type="HOGENOM" id="CLU_347177_0_0_1"/>
<evidence type="ECO:0000256" key="2">
    <source>
        <dbReference type="SAM" id="Coils"/>
    </source>
</evidence>
<sequence>MHLESIEVEGFKSYGTRTVISPMDKSFTAITGLNGTGKSNILDAICFVLGVDTPRLLRSSSMKDLIFKQSKTTSGSAKVSLVFNNKEKERGPIGYTEVDTIKLTRVITEDGKTKYLLNDHNVSTKTVTRLLQCVGLSSSKAGYTPGGGRVEKQAPYFIVMQGRVSRILSMKSTQFLTLLEECSGTSVYRTEKYKAYSTLEKKQKKLLETKDTLSKTIFPFLERLRKERDDYYAHKEAAEKKLALEAALVKCKSSLEYKEAEEAIEEREGIQRRLYEIEKEIEEKTREIVDVDVVDVDIAGIQERIDSRNREMAKLMIDVEEEEAQAAQKLINKKEKEIERILAAYEEIVKSMQVHEEDDQRENTIEEKSVLGTEKSKSNTADSDDKKAEIERTLTRLEAKESALMQADRQRDSLSKERKREGLSTQLDDISKDLLRVQEKCELVKRQGMSEERARANIEAHKKHPGRSLDEIRREIDRMKRELGYPVRDGVYGKVKELIEIIDVRHEVSVGVVLGARKEYLVVENEAVGKSVIEEVSREGRRIDVIPLNKIVGRRIEPKKEDRAREYGSIPLIEAVNYPAEIKKALEYLLGGYILSKERSTAIKLRDAEGITSVTVDGELFDKRGTITGGSIDRNKYRFNKTTKKADLLTLQKEEKLARAIIQQCSFKELSESQEYLKLLAHEQELLKHAAQTKAEIDALGRETVQEDEIKGLTQKIHRLTEVKNSLSAKYAEKEKNAERLKEISEKLKEAKKREEQLKEEIKRDEALKFEGIKNNEVNRARRSIQIKERRRIEMDIDQIKKEKLSTKYGTRK</sequence>
<evidence type="ECO:0000313" key="5">
    <source>
        <dbReference type="EMBL" id="EIJ87475.1"/>
    </source>
</evidence>
<dbReference type="InterPro" id="IPR036277">
    <property type="entry name" value="SMC_hinge_sf"/>
</dbReference>
<dbReference type="STRING" id="935791.I3EE28"/>
<dbReference type="SMART" id="SM00968">
    <property type="entry name" value="SMC_hinge"/>
    <property type="match status" value="1"/>
</dbReference>
<feature type="coiled-coil region" evidence="2">
    <location>
        <begin position="710"/>
        <end position="768"/>
    </location>
</feature>
<dbReference type="InterPro" id="IPR010935">
    <property type="entry name" value="SMC_hinge"/>
</dbReference>